<evidence type="ECO:0000313" key="19">
    <source>
        <dbReference type="Proteomes" id="UP001140453"/>
    </source>
</evidence>
<keyword evidence="9" id="KW-0325">Glycoprotein</keyword>
<evidence type="ECO:0000256" key="13">
    <source>
        <dbReference type="ARBA" id="ARBA00025221"/>
    </source>
</evidence>
<comment type="subcellular location">
    <subcellularLocation>
        <location evidence="2">Secreted</location>
    </subcellularLocation>
</comment>
<feature type="active site" description="Proton donor" evidence="15">
    <location>
        <position position="205"/>
    </location>
</feature>
<evidence type="ECO:0000256" key="1">
    <source>
        <dbReference type="ARBA" id="ARBA00000375"/>
    </source>
</evidence>
<sequence>MISLYGASLAAGLLAFQVNTVIAYADPEVCSGSCWAHDPALIQRASDGLYFRFNTDTYVDIKTSTSLSGPWTDAGSVLPSGSIATETGSTGLWAPAVINKDGSYHLYYSVSSLTSQDSLIGAATSNTLEEGSWTDHGSIGLTSTTGSPYNAIDPTVNEVDGTYYLTFGSYWQDIYQITLGTKALAITATPTNNIQYQPSGNHNAEAPSIYLYGDYYYLFWSEGQANRYDTALPAAGGEYKVRACRSSAIGGPYVDASGTSCTDGGGEYVLESHDDVYGPGAQGIFDDPTYGTVMYYRYVNTSIGYAVADYQWGWNVIDWSSGWPAI</sequence>
<keyword evidence="7" id="KW-0858">Xylan degradation</keyword>
<dbReference type="PANTHER" id="PTHR43301:SF7">
    <property type="entry name" value="ARABINAN ENDO-1,5-ALPHA-L-ARABINOSIDASE C"/>
    <property type="match status" value="1"/>
</dbReference>
<comment type="function">
    <text evidence="13">Endo-1,5-alpha-L-arabinanase involved in degradation of pectin. Its preferred substrate is linear 1,5-alpha-L-arabinan.</text>
</comment>
<keyword evidence="8 14" id="KW-0378">Hydrolase</keyword>
<evidence type="ECO:0000256" key="16">
    <source>
        <dbReference type="PIRSR" id="PIRSR606710-2"/>
    </source>
</evidence>
<dbReference type="Pfam" id="PF04616">
    <property type="entry name" value="Glyco_hydro_43"/>
    <property type="match status" value="1"/>
</dbReference>
<evidence type="ECO:0000256" key="14">
    <source>
        <dbReference type="PIRNR" id="PIRNR026534"/>
    </source>
</evidence>
<evidence type="ECO:0000256" key="2">
    <source>
        <dbReference type="ARBA" id="ARBA00004613"/>
    </source>
</evidence>
<dbReference type="Gene3D" id="2.115.10.20">
    <property type="entry name" value="Glycosyl hydrolase domain, family 43"/>
    <property type="match status" value="1"/>
</dbReference>
<name>A0A9W9D0F9_9PEZI</name>
<evidence type="ECO:0000256" key="7">
    <source>
        <dbReference type="ARBA" id="ARBA00022651"/>
    </source>
</evidence>
<dbReference type="PIRSF" id="PIRSF026534">
    <property type="entry name" value="Endo_alpha-L-arabinosidase"/>
    <property type="match status" value="1"/>
</dbReference>
<dbReference type="GO" id="GO:0046558">
    <property type="term" value="F:arabinan endo-1,5-alpha-L-arabinosidase activity"/>
    <property type="evidence" value="ECO:0007669"/>
    <property type="project" value="UniProtKB-EC"/>
</dbReference>
<gene>
    <name evidence="18" type="ORF">N0V93_000114</name>
</gene>
<dbReference type="InterPro" id="IPR023296">
    <property type="entry name" value="Glyco_hydro_beta-prop_sf"/>
</dbReference>
<dbReference type="PANTHER" id="PTHR43301">
    <property type="entry name" value="ARABINAN ENDO-1,5-ALPHA-L-ARABINOSIDASE"/>
    <property type="match status" value="1"/>
</dbReference>
<comment type="caution">
    <text evidence="18">The sequence shown here is derived from an EMBL/GenBank/DDBJ whole genome shotgun (WGS) entry which is preliminary data.</text>
</comment>
<feature type="signal peptide" evidence="17">
    <location>
        <begin position="1"/>
        <end position="25"/>
    </location>
</feature>
<dbReference type="GO" id="GO:0005576">
    <property type="term" value="C:extracellular region"/>
    <property type="evidence" value="ECO:0007669"/>
    <property type="project" value="UniProtKB-SubCell"/>
</dbReference>
<comment type="similarity">
    <text evidence="4 14">Belongs to the glycosyl hydrolase 43 family.</text>
</comment>
<keyword evidence="19" id="KW-1185">Reference proteome</keyword>
<evidence type="ECO:0000256" key="5">
    <source>
        <dbReference type="ARBA" id="ARBA00012586"/>
    </source>
</evidence>
<keyword evidence="11 14" id="KW-0326">Glycosidase</keyword>
<evidence type="ECO:0000256" key="17">
    <source>
        <dbReference type="SAM" id="SignalP"/>
    </source>
</evidence>
<comment type="catalytic activity">
    <reaction evidence="1 14">
        <text>Endohydrolysis of (1-&gt;5)-alpha-arabinofuranosidic linkages in (1-&gt;5)-arabinans.</text>
        <dbReference type="EC" id="3.2.1.99"/>
    </reaction>
</comment>
<accession>A0A9W9D0F9</accession>
<protein>
    <recommendedName>
        <fullName evidence="5 14">Arabinan endo-1,5-alpha-L-arabinosidase</fullName>
        <ecNumber evidence="5 14">3.2.1.99</ecNumber>
    </recommendedName>
</protein>
<dbReference type="EC" id="3.2.1.99" evidence="5 14"/>
<dbReference type="GO" id="GO:0045493">
    <property type="term" value="P:xylan catabolic process"/>
    <property type="evidence" value="ECO:0007669"/>
    <property type="project" value="UniProtKB-KW"/>
</dbReference>
<dbReference type="AlphaFoldDB" id="A0A9W9D0F9"/>
<evidence type="ECO:0000256" key="3">
    <source>
        <dbReference type="ARBA" id="ARBA00004834"/>
    </source>
</evidence>
<evidence type="ECO:0000256" key="9">
    <source>
        <dbReference type="ARBA" id="ARBA00023180"/>
    </source>
</evidence>
<feature type="active site" description="Proton acceptor" evidence="15">
    <location>
        <position position="38"/>
    </location>
</feature>
<feature type="chain" id="PRO_5040978509" description="Arabinan endo-1,5-alpha-L-arabinosidase" evidence="17">
    <location>
        <begin position="26"/>
        <end position="326"/>
    </location>
</feature>
<keyword evidence="6" id="KW-0964">Secreted</keyword>
<organism evidence="18 19">
    <name type="scientific">Gnomoniopsis smithogilvyi</name>
    <dbReference type="NCBI Taxonomy" id="1191159"/>
    <lineage>
        <taxon>Eukaryota</taxon>
        <taxon>Fungi</taxon>
        <taxon>Dikarya</taxon>
        <taxon>Ascomycota</taxon>
        <taxon>Pezizomycotina</taxon>
        <taxon>Sordariomycetes</taxon>
        <taxon>Sordariomycetidae</taxon>
        <taxon>Diaporthales</taxon>
        <taxon>Gnomoniaceae</taxon>
        <taxon>Gnomoniopsis</taxon>
    </lineage>
</organism>
<dbReference type="Proteomes" id="UP001140453">
    <property type="component" value="Unassembled WGS sequence"/>
</dbReference>
<dbReference type="InterPro" id="IPR006710">
    <property type="entry name" value="Glyco_hydro_43"/>
</dbReference>
<evidence type="ECO:0000256" key="6">
    <source>
        <dbReference type="ARBA" id="ARBA00022525"/>
    </source>
</evidence>
<keyword evidence="17" id="KW-0732">Signal</keyword>
<evidence type="ECO:0000256" key="15">
    <source>
        <dbReference type="PIRSR" id="PIRSR606710-1"/>
    </source>
</evidence>
<dbReference type="InterPro" id="IPR016840">
    <property type="entry name" value="Glyco_hydro_43_endo_a_Ara-ase"/>
</dbReference>
<dbReference type="CDD" id="cd18831">
    <property type="entry name" value="GH43_AnAbnA-like"/>
    <property type="match status" value="1"/>
</dbReference>
<feature type="site" description="Important for catalytic activity, responsible for pKa modulation of the active site Glu and correct orientation of both the proton donor and substrate" evidence="16">
    <location>
        <position position="153"/>
    </location>
</feature>
<dbReference type="SUPFAM" id="SSF75005">
    <property type="entry name" value="Arabinanase/levansucrase/invertase"/>
    <property type="match status" value="1"/>
</dbReference>
<dbReference type="OrthoDB" id="195678at2759"/>
<evidence type="ECO:0000256" key="12">
    <source>
        <dbReference type="ARBA" id="ARBA00023326"/>
    </source>
</evidence>
<keyword evidence="10" id="KW-0119">Carbohydrate metabolism</keyword>
<evidence type="ECO:0000256" key="11">
    <source>
        <dbReference type="ARBA" id="ARBA00023295"/>
    </source>
</evidence>
<comment type="pathway">
    <text evidence="3 14">Glycan metabolism; L-arabinan degradation.</text>
</comment>
<keyword evidence="12" id="KW-0624">Polysaccharide degradation</keyword>
<reference evidence="18" key="1">
    <citation type="submission" date="2022-10" db="EMBL/GenBank/DDBJ databases">
        <title>Tapping the CABI collections for fungal endophytes: first genome assemblies for Collariella, Neodidymelliopsis, Ascochyta clinopodiicola, Didymella pomorum, Didymosphaeria variabile, Neocosmospora piperis and Neocucurbitaria cava.</title>
        <authorList>
            <person name="Hill R."/>
        </authorList>
    </citation>
    <scope>NUCLEOTIDE SEQUENCE</scope>
    <source>
        <strain evidence="18">IMI 355082</strain>
    </source>
</reference>
<evidence type="ECO:0000256" key="4">
    <source>
        <dbReference type="ARBA" id="ARBA00009865"/>
    </source>
</evidence>
<evidence type="ECO:0000256" key="8">
    <source>
        <dbReference type="ARBA" id="ARBA00022801"/>
    </source>
</evidence>
<dbReference type="EMBL" id="JAPEVB010000001">
    <property type="protein sequence ID" value="KAJ4395898.1"/>
    <property type="molecule type" value="Genomic_DNA"/>
</dbReference>
<evidence type="ECO:0000313" key="18">
    <source>
        <dbReference type="EMBL" id="KAJ4395898.1"/>
    </source>
</evidence>
<dbReference type="InterPro" id="IPR050727">
    <property type="entry name" value="GH43_arabinanases"/>
</dbReference>
<evidence type="ECO:0000256" key="10">
    <source>
        <dbReference type="ARBA" id="ARBA00023277"/>
    </source>
</evidence>
<proteinExistence type="inferred from homology"/>